<protein>
    <submittedName>
        <fullName evidence="4">DUF4296 domain-containing protein</fullName>
    </submittedName>
</protein>
<dbReference type="RefSeq" id="WP_154534683.1">
    <property type="nucleotide sequence ID" value="NZ_VUNG01000028.1"/>
</dbReference>
<feature type="region of interest" description="Disordered" evidence="1">
    <location>
        <begin position="261"/>
        <end position="298"/>
    </location>
</feature>
<keyword evidence="2" id="KW-0732">Signal</keyword>
<dbReference type="Pfam" id="PF14129">
    <property type="entry name" value="DUF4296"/>
    <property type="match status" value="1"/>
</dbReference>
<evidence type="ECO:0000256" key="2">
    <source>
        <dbReference type="SAM" id="SignalP"/>
    </source>
</evidence>
<accession>A0A7K0KGN9</accession>
<sequence length="298" mass="32968">MKGLRLLLVFCSMVMVLAMTVGCKPSVPSTFISPGDMEDLLYDYHMADAMAEQAKGNYAENVIAYRTAVLKKYGVSQEKFDTSMVYYMRHADQLHTIYEHVTQRLQDKAQELGSSVGTAGSFTANGDTTDIWKESSSVVLIPNEPYNLYSFSVKADSSYHKGDSFVLNFQSDFIYQDGTRDGVVVLSLVYRNDSVAQRVMHFSSSSKYDLSIDDPNSLGIKEVKGFFLLARNNDMNSSMTTLKMACLSHIHLFRVHAKKSADENSAAGATGPNGPDGSPQPLPANAQMQMAPDTMRRQ</sequence>
<evidence type="ECO:0000259" key="3">
    <source>
        <dbReference type="Pfam" id="PF14129"/>
    </source>
</evidence>
<feature type="domain" description="DUF4296" evidence="3">
    <location>
        <begin position="28"/>
        <end position="110"/>
    </location>
</feature>
<organism evidence="4 5">
    <name type="scientific">Hallella mizrahii</name>
    <dbReference type="NCBI Taxonomy" id="2606637"/>
    <lineage>
        <taxon>Bacteria</taxon>
        <taxon>Pseudomonadati</taxon>
        <taxon>Bacteroidota</taxon>
        <taxon>Bacteroidia</taxon>
        <taxon>Bacteroidales</taxon>
        <taxon>Prevotellaceae</taxon>
        <taxon>Hallella</taxon>
    </lineage>
</organism>
<evidence type="ECO:0000313" key="4">
    <source>
        <dbReference type="EMBL" id="MST85097.1"/>
    </source>
</evidence>
<evidence type="ECO:0000313" key="5">
    <source>
        <dbReference type="Proteomes" id="UP000438914"/>
    </source>
</evidence>
<feature type="signal peptide" evidence="2">
    <location>
        <begin position="1"/>
        <end position="18"/>
    </location>
</feature>
<gene>
    <name evidence="4" type="ORF">FYJ73_10565</name>
</gene>
<reference evidence="4 5" key="1">
    <citation type="submission" date="2019-08" db="EMBL/GenBank/DDBJ databases">
        <title>In-depth cultivation of the pig gut microbiome towards novel bacterial diversity and tailored functional studies.</title>
        <authorList>
            <person name="Wylensek D."/>
            <person name="Hitch T.C.A."/>
            <person name="Clavel T."/>
        </authorList>
    </citation>
    <scope>NUCLEOTIDE SEQUENCE [LARGE SCALE GENOMIC DNA]</scope>
    <source>
        <strain evidence="4 5">LKV-178-WT-2A</strain>
    </source>
</reference>
<dbReference type="Proteomes" id="UP000438914">
    <property type="component" value="Unassembled WGS sequence"/>
</dbReference>
<name>A0A7K0KGN9_9BACT</name>
<comment type="caution">
    <text evidence="4">The sequence shown here is derived from an EMBL/GenBank/DDBJ whole genome shotgun (WGS) entry which is preliminary data.</text>
</comment>
<dbReference type="AlphaFoldDB" id="A0A7K0KGN9"/>
<dbReference type="InterPro" id="IPR025381">
    <property type="entry name" value="DUF4296"/>
</dbReference>
<keyword evidence="5" id="KW-1185">Reference proteome</keyword>
<feature type="chain" id="PRO_5029849962" evidence="2">
    <location>
        <begin position="19"/>
        <end position="298"/>
    </location>
</feature>
<dbReference type="PROSITE" id="PS51257">
    <property type="entry name" value="PROKAR_LIPOPROTEIN"/>
    <property type="match status" value="1"/>
</dbReference>
<evidence type="ECO:0000256" key="1">
    <source>
        <dbReference type="SAM" id="MobiDB-lite"/>
    </source>
</evidence>
<proteinExistence type="predicted"/>
<dbReference type="EMBL" id="VUNG01000028">
    <property type="protein sequence ID" value="MST85097.1"/>
    <property type="molecule type" value="Genomic_DNA"/>
</dbReference>